<keyword evidence="7" id="KW-0720">Serine protease</keyword>
<evidence type="ECO:0000256" key="2">
    <source>
        <dbReference type="ARBA" id="ARBA00022837"/>
    </source>
</evidence>
<dbReference type="EMBL" id="JRES01000563">
    <property type="protein sequence ID" value="KNC30167.1"/>
    <property type="molecule type" value="Genomic_DNA"/>
</dbReference>
<feature type="signal peptide" evidence="8">
    <location>
        <begin position="1"/>
        <end position="20"/>
    </location>
</feature>
<dbReference type="CDD" id="cd00190">
    <property type="entry name" value="Tryp_SPc"/>
    <property type="match status" value="1"/>
</dbReference>
<feature type="chain" id="PRO_5005536221" evidence="8">
    <location>
        <begin position="21"/>
        <end position="353"/>
    </location>
</feature>
<accession>A0A0L0CD76</accession>
<dbReference type="AlphaFoldDB" id="A0A0L0CD76"/>
<keyword evidence="4" id="KW-1015">Disulfide bond</keyword>
<evidence type="ECO:0000313" key="11">
    <source>
        <dbReference type="Proteomes" id="UP000037069"/>
    </source>
</evidence>
<dbReference type="PRINTS" id="PR00722">
    <property type="entry name" value="CHYMOTRYPSIN"/>
</dbReference>
<dbReference type="InterPro" id="IPR051487">
    <property type="entry name" value="Ser/Thr_Proteases_Immune/Dev"/>
</dbReference>
<dbReference type="OrthoDB" id="6339452at2759"/>
<evidence type="ECO:0000313" key="10">
    <source>
        <dbReference type="EMBL" id="KNC30167.1"/>
    </source>
</evidence>
<evidence type="ECO:0000256" key="7">
    <source>
        <dbReference type="RuleBase" id="RU363034"/>
    </source>
</evidence>
<dbReference type="GO" id="GO:0006508">
    <property type="term" value="P:proteolysis"/>
    <property type="evidence" value="ECO:0007669"/>
    <property type="project" value="UniProtKB-KW"/>
</dbReference>
<dbReference type="InterPro" id="IPR009003">
    <property type="entry name" value="Peptidase_S1_PA"/>
</dbReference>
<dbReference type="InterPro" id="IPR001254">
    <property type="entry name" value="Trypsin_dom"/>
</dbReference>
<keyword evidence="7" id="KW-0378">Hydrolase</keyword>
<sequence>MQKIFICVILGFIFTKHTIANECSLNTECVHIRECPRVLNNYHLIRYKPFCNLNQPGTHVCCLKPPEIYNQEKDKDIRSVRECQSFQNYRTSCEKPLIVSGTKAEPKEFPFMALLYFRNKTRAKYLCGGTLISKKYVLTAAHCFYVEDPPNTVRLGELDYSTNSDDASPVDYEIKNSFPHPQYFITDIQEKYNDIALVELDKNVEFNDYIMPACLPLVDGRDFKEFLAAGWGSPNDTTTENTPHLQKVKLESFDDDMCHNKVDRTEFLQNGVNKRTQMCAGSFTDTRDTCFGDSGGPLFVDHPDYKCLFLVLGVTSFSEAGCGNVGYPAVYTRIQLYMDWIEKIVWKEAPRLS</sequence>
<gene>
    <name evidence="10" type="ORF">FF38_07657</name>
</gene>
<organism evidence="10 11">
    <name type="scientific">Lucilia cuprina</name>
    <name type="common">Green bottle fly</name>
    <name type="synonym">Australian sheep blowfly</name>
    <dbReference type="NCBI Taxonomy" id="7375"/>
    <lineage>
        <taxon>Eukaryota</taxon>
        <taxon>Metazoa</taxon>
        <taxon>Ecdysozoa</taxon>
        <taxon>Arthropoda</taxon>
        <taxon>Hexapoda</taxon>
        <taxon>Insecta</taxon>
        <taxon>Pterygota</taxon>
        <taxon>Neoptera</taxon>
        <taxon>Endopterygota</taxon>
        <taxon>Diptera</taxon>
        <taxon>Brachycera</taxon>
        <taxon>Muscomorpha</taxon>
        <taxon>Oestroidea</taxon>
        <taxon>Calliphoridae</taxon>
        <taxon>Luciliinae</taxon>
        <taxon>Lucilia</taxon>
    </lineage>
</organism>
<evidence type="ECO:0000256" key="5">
    <source>
        <dbReference type="ARBA" id="ARBA00023180"/>
    </source>
</evidence>
<dbReference type="GO" id="GO:0004252">
    <property type="term" value="F:serine-type endopeptidase activity"/>
    <property type="evidence" value="ECO:0007669"/>
    <property type="project" value="InterPro"/>
</dbReference>
<comment type="caution">
    <text evidence="10">The sequence shown here is derived from an EMBL/GenBank/DDBJ whole genome shotgun (WGS) entry which is preliminary data.</text>
</comment>
<keyword evidence="2" id="KW-0106">Calcium</keyword>
<dbReference type="InterPro" id="IPR001314">
    <property type="entry name" value="Peptidase_S1A"/>
</dbReference>
<keyword evidence="7 10" id="KW-0645">Protease</keyword>
<keyword evidence="11" id="KW-1185">Reference proteome</keyword>
<dbReference type="PROSITE" id="PS00135">
    <property type="entry name" value="TRYPSIN_SER"/>
    <property type="match status" value="1"/>
</dbReference>
<evidence type="ECO:0000256" key="1">
    <source>
        <dbReference type="ARBA" id="ARBA00022729"/>
    </source>
</evidence>
<dbReference type="SUPFAM" id="SSF50494">
    <property type="entry name" value="Trypsin-like serine proteases"/>
    <property type="match status" value="1"/>
</dbReference>
<name>A0A0L0CD76_LUCCU</name>
<dbReference type="Pfam" id="PF00089">
    <property type="entry name" value="Trypsin"/>
    <property type="match status" value="1"/>
</dbReference>
<dbReference type="InterPro" id="IPR018114">
    <property type="entry name" value="TRYPSIN_HIS"/>
</dbReference>
<dbReference type="SMART" id="SM00020">
    <property type="entry name" value="Tryp_SPc"/>
    <property type="match status" value="1"/>
</dbReference>
<dbReference type="STRING" id="7375.A0A0L0CD76"/>
<evidence type="ECO:0000256" key="4">
    <source>
        <dbReference type="ARBA" id="ARBA00023157"/>
    </source>
</evidence>
<evidence type="ECO:0000259" key="9">
    <source>
        <dbReference type="PROSITE" id="PS50240"/>
    </source>
</evidence>
<dbReference type="Gene3D" id="2.40.10.10">
    <property type="entry name" value="Trypsin-like serine proteases"/>
    <property type="match status" value="2"/>
</dbReference>
<dbReference type="PANTHER" id="PTHR24256">
    <property type="entry name" value="TRYPTASE-RELATED"/>
    <property type="match status" value="1"/>
</dbReference>
<proteinExistence type="inferred from homology"/>
<dbReference type="PROSITE" id="PS50240">
    <property type="entry name" value="TRYPSIN_DOM"/>
    <property type="match status" value="1"/>
</dbReference>
<dbReference type="InterPro" id="IPR033116">
    <property type="entry name" value="TRYPSIN_SER"/>
</dbReference>
<dbReference type="Proteomes" id="UP000037069">
    <property type="component" value="Unassembled WGS sequence"/>
</dbReference>
<comment type="similarity">
    <text evidence="6">Belongs to the peptidase S1 family. CLIP subfamily.</text>
</comment>
<keyword evidence="1 8" id="KW-0732">Signal</keyword>
<protein>
    <submittedName>
        <fullName evidence="10">Serine protease snake</fullName>
    </submittedName>
</protein>
<dbReference type="OMA" id="SADTCYG"/>
<dbReference type="FunFam" id="2.40.10.10:FF:000028">
    <property type="entry name" value="Serine protease easter"/>
    <property type="match status" value="1"/>
</dbReference>
<evidence type="ECO:0000256" key="8">
    <source>
        <dbReference type="SAM" id="SignalP"/>
    </source>
</evidence>
<dbReference type="PROSITE" id="PS00134">
    <property type="entry name" value="TRYPSIN_HIS"/>
    <property type="match status" value="1"/>
</dbReference>
<keyword evidence="3" id="KW-0865">Zymogen</keyword>
<feature type="domain" description="Peptidase S1" evidence="9">
    <location>
        <begin position="98"/>
        <end position="346"/>
    </location>
</feature>
<dbReference type="InterPro" id="IPR043504">
    <property type="entry name" value="Peptidase_S1_PA_chymotrypsin"/>
</dbReference>
<keyword evidence="5" id="KW-0325">Glycoprotein</keyword>
<evidence type="ECO:0000256" key="6">
    <source>
        <dbReference type="ARBA" id="ARBA00024195"/>
    </source>
</evidence>
<evidence type="ECO:0000256" key="3">
    <source>
        <dbReference type="ARBA" id="ARBA00023145"/>
    </source>
</evidence>
<reference evidence="10 11" key="1">
    <citation type="journal article" date="2015" name="Nat. Commun.">
        <title>Lucilia cuprina genome unlocks parasitic fly biology to underpin future interventions.</title>
        <authorList>
            <person name="Anstead C.A."/>
            <person name="Korhonen P.K."/>
            <person name="Young N.D."/>
            <person name="Hall R.S."/>
            <person name="Jex A.R."/>
            <person name="Murali S.C."/>
            <person name="Hughes D.S."/>
            <person name="Lee S.F."/>
            <person name="Perry T."/>
            <person name="Stroehlein A.J."/>
            <person name="Ansell B.R."/>
            <person name="Breugelmans B."/>
            <person name="Hofmann A."/>
            <person name="Qu J."/>
            <person name="Dugan S."/>
            <person name="Lee S.L."/>
            <person name="Chao H."/>
            <person name="Dinh H."/>
            <person name="Han Y."/>
            <person name="Doddapaneni H.V."/>
            <person name="Worley K.C."/>
            <person name="Muzny D.M."/>
            <person name="Ioannidis P."/>
            <person name="Waterhouse R.M."/>
            <person name="Zdobnov E.M."/>
            <person name="James P.J."/>
            <person name="Bagnall N.H."/>
            <person name="Kotze A.C."/>
            <person name="Gibbs R.A."/>
            <person name="Richards S."/>
            <person name="Batterham P."/>
            <person name="Gasser R.B."/>
        </authorList>
    </citation>
    <scope>NUCLEOTIDE SEQUENCE [LARGE SCALE GENOMIC DNA]</scope>
    <source>
        <strain evidence="10 11">LS</strain>
        <tissue evidence="10">Full body</tissue>
    </source>
</reference>